<feature type="transmembrane region" description="Helical" evidence="1">
    <location>
        <begin position="124"/>
        <end position="145"/>
    </location>
</feature>
<keyword evidence="1" id="KW-1133">Transmembrane helix</keyword>
<dbReference type="EMBL" id="KN818268">
    <property type="protein sequence ID" value="KIL62616.1"/>
    <property type="molecule type" value="Genomic_DNA"/>
</dbReference>
<protein>
    <recommendedName>
        <fullName evidence="2">DUF6534 domain-containing protein</fullName>
    </recommendedName>
</protein>
<dbReference type="PANTHER" id="PTHR40465:SF1">
    <property type="entry name" value="DUF6534 DOMAIN-CONTAINING PROTEIN"/>
    <property type="match status" value="1"/>
</dbReference>
<dbReference type="PANTHER" id="PTHR40465">
    <property type="entry name" value="CHROMOSOME 1, WHOLE GENOME SHOTGUN SEQUENCE"/>
    <property type="match status" value="1"/>
</dbReference>
<evidence type="ECO:0000259" key="2">
    <source>
        <dbReference type="Pfam" id="PF20152"/>
    </source>
</evidence>
<keyword evidence="1" id="KW-0812">Transmembrane</keyword>
<evidence type="ECO:0000256" key="1">
    <source>
        <dbReference type="SAM" id="Phobius"/>
    </source>
</evidence>
<dbReference type="HOGENOM" id="CLU_046025_2_1_1"/>
<evidence type="ECO:0000313" key="4">
    <source>
        <dbReference type="Proteomes" id="UP000054549"/>
    </source>
</evidence>
<feature type="transmembrane region" description="Helical" evidence="1">
    <location>
        <begin position="17"/>
        <end position="39"/>
    </location>
</feature>
<accession>A0A0C2X0G6</accession>
<dbReference type="OrthoDB" id="3262409at2759"/>
<reference evidence="3 4" key="1">
    <citation type="submission" date="2014-04" db="EMBL/GenBank/DDBJ databases">
        <title>Evolutionary Origins and Diversification of the Mycorrhizal Mutualists.</title>
        <authorList>
            <consortium name="DOE Joint Genome Institute"/>
            <consortium name="Mycorrhizal Genomics Consortium"/>
            <person name="Kohler A."/>
            <person name="Kuo A."/>
            <person name="Nagy L.G."/>
            <person name="Floudas D."/>
            <person name="Copeland A."/>
            <person name="Barry K.W."/>
            <person name="Cichocki N."/>
            <person name="Veneault-Fourrey C."/>
            <person name="LaButti K."/>
            <person name="Lindquist E.A."/>
            <person name="Lipzen A."/>
            <person name="Lundell T."/>
            <person name="Morin E."/>
            <person name="Murat C."/>
            <person name="Riley R."/>
            <person name="Ohm R."/>
            <person name="Sun H."/>
            <person name="Tunlid A."/>
            <person name="Henrissat B."/>
            <person name="Grigoriev I.V."/>
            <person name="Hibbett D.S."/>
            <person name="Martin F."/>
        </authorList>
    </citation>
    <scope>NUCLEOTIDE SEQUENCE [LARGE SCALE GENOMIC DNA]</scope>
    <source>
        <strain evidence="3 4">Koide BX008</strain>
    </source>
</reference>
<feature type="transmembrane region" description="Helical" evidence="1">
    <location>
        <begin position="51"/>
        <end position="72"/>
    </location>
</feature>
<feature type="domain" description="DUF6534" evidence="2">
    <location>
        <begin position="172"/>
        <end position="259"/>
    </location>
</feature>
<dbReference type="AlphaFoldDB" id="A0A0C2X0G6"/>
<keyword evidence="1" id="KW-0472">Membrane</keyword>
<dbReference type="Proteomes" id="UP000054549">
    <property type="component" value="Unassembled WGS sequence"/>
</dbReference>
<dbReference type="Pfam" id="PF20152">
    <property type="entry name" value="DUF6534"/>
    <property type="match status" value="1"/>
</dbReference>
<gene>
    <name evidence="3" type="ORF">M378DRAFT_165463</name>
</gene>
<organism evidence="3 4">
    <name type="scientific">Amanita muscaria (strain Koide BX008)</name>
    <dbReference type="NCBI Taxonomy" id="946122"/>
    <lineage>
        <taxon>Eukaryota</taxon>
        <taxon>Fungi</taxon>
        <taxon>Dikarya</taxon>
        <taxon>Basidiomycota</taxon>
        <taxon>Agaricomycotina</taxon>
        <taxon>Agaricomycetes</taxon>
        <taxon>Agaricomycetidae</taxon>
        <taxon>Agaricales</taxon>
        <taxon>Pluteineae</taxon>
        <taxon>Amanitaceae</taxon>
        <taxon>Amanita</taxon>
    </lineage>
</organism>
<feature type="transmembrane region" description="Helical" evidence="1">
    <location>
        <begin position="200"/>
        <end position="229"/>
    </location>
</feature>
<keyword evidence="4" id="KW-1185">Reference proteome</keyword>
<name>A0A0C2X0G6_AMAMK</name>
<dbReference type="InterPro" id="IPR045339">
    <property type="entry name" value="DUF6534"/>
</dbReference>
<sequence>MSQQFAPSQFVLLTGPIFLSSVLNWCLFGILVTQIYIYQISFPKDRWPLKLLVYSLLVIDTAQTFFFTDYAWQVLVAGWGNPQVLLGFTWSSCTIPIVDGLVSIIAQLFFAWRIWMFRKYFKPAAWVSVIISLVSLMQGLSAIVNGIRYFFVTDISQIAKFNSGVIVWLAGSFACDLIIAVAMIIILLRVRTKSFSENTLSLVTSLIVHVVETGTATVVTACLELILFLTMPTNLLHLIPGVILSKVYSNAVLANLNGRLRHNRWGDANVTTTSPGTGRTVDISRLRNQTEYESDMTMHKSVVGIDLSHTDYKSRGPDSPV</sequence>
<feature type="transmembrane region" description="Helical" evidence="1">
    <location>
        <begin position="165"/>
        <end position="188"/>
    </location>
</feature>
<evidence type="ECO:0000313" key="3">
    <source>
        <dbReference type="EMBL" id="KIL62616.1"/>
    </source>
</evidence>
<feature type="transmembrane region" description="Helical" evidence="1">
    <location>
        <begin position="84"/>
        <end position="112"/>
    </location>
</feature>
<dbReference type="InParanoid" id="A0A0C2X0G6"/>
<proteinExistence type="predicted"/>